<protein>
    <recommendedName>
        <fullName evidence="4">Nitroreductase domain-containing protein</fullName>
    </recommendedName>
</protein>
<dbReference type="PATRIC" id="fig|1423745.4.peg.1115"/>
<organism evidence="5 6">
    <name type="scientific">Fructilactobacillus florum DSM 22689 = JCM 16035</name>
    <dbReference type="NCBI Taxonomy" id="1423745"/>
    <lineage>
        <taxon>Bacteria</taxon>
        <taxon>Bacillati</taxon>
        <taxon>Bacillota</taxon>
        <taxon>Bacilli</taxon>
        <taxon>Lactobacillales</taxon>
        <taxon>Lactobacillaceae</taxon>
        <taxon>Fructilactobacillus</taxon>
    </lineage>
</organism>
<sequence length="199" mass="22617">MNFYELQQQRRSIYALGNKLSQTPEEIFNVVKKAVREAPTSFNSQSVRAVVLTGTAHQKLWEITLEQLHAIAKSEAAFQKTSDKINNSFKSGFGTVMLFTDTDVIKKLEADVPNYAENFYDWSEQGLGIADYAVWMALAEMGIGASNQHYNPLIDEAVQREFEIPKNWRLRAEMPFGSIEAPAATKDYVADNQRFRLIK</sequence>
<gene>
    <name evidence="5" type="ORF">FC87_GL001052</name>
</gene>
<dbReference type="SUPFAM" id="SSF55469">
    <property type="entry name" value="FMN-dependent nitroreductase-like"/>
    <property type="match status" value="1"/>
</dbReference>
<dbReference type="AlphaFoldDB" id="A0A0R2CUP2"/>
<dbReference type="CDD" id="cd02140">
    <property type="entry name" value="Frm2-like"/>
    <property type="match status" value="1"/>
</dbReference>
<dbReference type="Proteomes" id="UP000051586">
    <property type="component" value="Unassembled WGS sequence"/>
</dbReference>
<dbReference type="InterPro" id="IPR033877">
    <property type="entry name" value="Frm2/Hbn1"/>
</dbReference>
<dbReference type="STRING" id="1423745.GCA_001311215_01242"/>
<dbReference type="Gene3D" id="3.40.109.10">
    <property type="entry name" value="NADH Oxidase"/>
    <property type="match status" value="1"/>
</dbReference>
<name>A0A0R2CUP2_9LACO</name>
<dbReference type="InterPro" id="IPR029479">
    <property type="entry name" value="Nitroreductase"/>
</dbReference>
<dbReference type="GO" id="GO:0034599">
    <property type="term" value="P:cellular response to oxidative stress"/>
    <property type="evidence" value="ECO:0007669"/>
    <property type="project" value="InterPro"/>
</dbReference>
<dbReference type="PANTHER" id="PTHR43035:SF1">
    <property type="entry name" value="FATTY ACID REPRESSION MUTANT PROTEIN 2-RELATED"/>
    <property type="match status" value="1"/>
</dbReference>
<evidence type="ECO:0000256" key="2">
    <source>
        <dbReference type="ARBA" id="ARBA00022490"/>
    </source>
</evidence>
<reference evidence="5 6" key="1">
    <citation type="journal article" date="2015" name="Genome Announc.">
        <title>Expanding the biotechnology potential of lactobacilli through comparative genomics of 213 strains and associated genera.</title>
        <authorList>
            <person name="Sun Z."/>
            <person name="Harris H.M."/>
            <person name="McCann A."/>
            <person name="Guo C."/>
            <person name="Argimon S."/>
            <person name="Zhang W."/>
            <person name="Yang X."/>
            <person name="Jeffery I.B."/>
            <person name="Cooney J.C."/>
            <person name="Kagawa T.F."/>
            <person name="Liu W."/>
            <person name="Song Y."/>
            <person name="Salvetti E."/>
            <person name="Wrobel A."/>
            <person name="Rasinkangas P."/>
            <person name="Parkhill J."/>
            <person name="Rea M.C."/>
            <person name="O'Sullivan O."/>
            <person name="Ritari J."/>
            <person name="Douillard F.P."/>
            <person name="Paul Ross R."/>
            <person name="Yang R."/>
            <person name="Briner A.E."/>
            <person name="Felis G.E."/>
            <person name="de Vos W.M."/>
            <person name="Barrangou R."/>
            <person name="Klaenhammer T.R."/>
            <person name="Caufield P.W."/>
            <person name="Cui Y."/>
            <person name="Zhang H."/>
            <person name="O'Toole P.W."/>
        </authorList>
    </citation>
    <scope>NUCLEOTIDE SEQUENCE [LARGE SCALE GENOMIC DNA]</scope>
    <source>
        <strain evidence="5 6">DSM 22689</strain>
    </source>
</reference>
<dbReference type="GO" id="GO:0016491">
    <property type="term" value="F:oxidoreductase activity"/>
    <property type="evidence" value="ECO:0007669"/>
    <property type="project" value="UniProtKB-KW"/>
</dbReference>
<evidence type="ECO:0000259" key="4">
    <source>
        <dbReference type="Pfam" id="PF00881"/>
    </source>
</evidence>
<dbReference type="RefSeq" id="WP_035421767.1">
    <property type="nucleotide sequence ID" value="NZ_AYZI01000006.1"/>
</dbReference>
<accession>A0A0R2CUP2</accession>
<keyword evidence="2" id="KW-0963">Cytoplasm</keyword>
<keyword evidence="3" id="KW-0560">Oxidoreductase</keyword>
<comment type="caution">
    <text evidence="5">The sequence shown here is derived from an EMBL/GenBank/DDBJ whole genome shotgun (WGS) entry which is preliminary data.</text>
</comment>
<dbReference type="PANTHER" id="PTHR43035">
    <property type="entry name" value="FATTY ACID REPRESSION MUTANT PROTEIN 2-RELATED"/>
    <property type="match status" value="1"/>
</dbReference>
<comment type="subcellular location">
    <subcellularLocation>
        <location evidence="1">Cytoplasm</location>
    </subcellularLocation>
</comment>
<evidence type="ECO:0000256" key="1">
    <source>
        <dbReference type="ARBA" id="ARBA00004496"/>
    </source>
</evidence>
<feature type="domain" description="Nitroreductase" evidence="4">
    <location>
        <begin position="9"/>
        <end position="177"/>
    </location>
</feature>
<proteinExistence type="predicted"/>
<dbReference type="GO" id="GO:0005737">
    <property type="term" value="C:cytoplasm"/>
    <property type="evidence" value="ECO:0007669"/>
    <property type="project" value="UniProtKB-SubCell"/>
</dbReference>
<evidence type="ECO:0000313" key="5">
    <source>
        <dbReference type="EMBL" id="KRM91331.1"/>
    </source>
</evidence>
<dbReference type="Pfam" id="PF00881">
    <property type="entry name" value="Nitroreductase"/>
    <property type="match status" value="1"/>
</dbReference>
<dbReference type="EMBL" id="AYZI01000006">
    <property type="protein sequence ID" value="KRM91331.1"/>
    <property type="molecule type" value="Genomic_DNA"/>
</dbReference>
<evidence type="ECO:0000256" key="3">
    <source>
        <dbReference type="ARBA" id="ARBA00023002"/>
    </source>
</evidence>
<dbReference type="FunFam" id="3.40.109.10:FF:000001">
    <property type="entry name" value="Nitroreductase family"/>
    <property type="match status" value="1"/>
</dbReference>
<evidence type="ECO:0000313" key="6">
    <source>
        <dbReference type="Proteomes" id="UP000051586"/>
    </source>
</evidence>
<dbReference type="InterPro" id="IPR000415">
    <property type="entry name" value="Nitroreductase-like"/>
</dbReference>